<protein>
    <submittedName>
        <fullName evidence="1">Uncharacterized protein</fullName>
    </submittedName>
</protein>
<name>C0R8W4_BORVA</name>
<dbReference type="Proteomes" id="UP000006163">
    <property type="component" value="Plasmid VS116_lp17"/>
</dbReference>
<organism evidence="1 2">
    <name type="scientific">Borreliella valaisiana VS116</name>
    <dbReference type="NCBI Taxonomy" id="445987"/>
    <lineage>
        <taxon>Bacteria</taxon>
        <taxon>Pseudomonadati</taxon>
        <taxon>Spirochaetota</taxon>
        <taxon>Spirochaetia</taxon>
        <taxon>Spirochaetales</taxon>
        <taxon>Borreliaceae</taxon>
        <taxon>Borreliella</taxon>
    </lineage>
</organism>
<reference evidence="1 2" key="1">
    <citation type="journal article" date="2012" name="J. Bacteriol.">
        <title>Whole-Genome Sequences of Borrelia bissettii, Borrelia valaisiana, and Borrelia spielmanii.</title>
        <authorList>
            <person name="Schutzer S.E."/>
            <person name="Fraser-Liggett C.M."/>
            <person name="Qiu W.G."/>
            <person name="Kraiczy P."/>
            <person name="Mongodin E.F."/>
            <person name="Dunn J.J."/>
            <person name="Luft B.J."/>
            <person name="Casjens S.R."/>
        </authorList>
    </citation>
    <scope>NUCLEOTIDE SEQUENCE [LARGE SCALE GENOMIC DNA]</scope>
    <source>
        <strain evidence="1 2">VS116</strain>
        <plasmid evidence="1">VS116_lp17</plasmid>
    </source>
</reference>
<keyword evidence="2" id="KW-1185">Reference proteome</keyword>
<evidence type="ECO:0000313" key="1">
    <source>
        <dbReference type="EMBL" id="ACN52908.1"/>
    </source>
</evidence>
<dbReference type="AlphaFoldDB" id="C0R8W4"/>
<sequence length="43" mass="5063">MGGVKAILIFNNSMSCTKQPLSKALKFLYKEFLYSFKFNHNRF</sequence>
<gene>
    <name evidence="1" type="ORF">BVAVS116_D0009</name>
</gene>
<dbReference type="HOGENOM" id="CLU_3230527_0_0_12"/>
<proteinExistence type="predicted"/>
<dbReference type="EMBL" id="CP001439">
    <property type="protein sequence ID" value="ACN52908.1"/>
    <property type="molecule type" value="Genomic_DNA"/>
</dbReference>
<geneLocation type="plasmid" evidence="1 2">
    <name>VS116_lp17</name>
</geneLocation>
<accession>C0R8W4</accession>
<evidence type="ECO:0000313" key="2">
    <source>
        <dbReference type="Proteomes" id="UP000006163"/>
    </source>
</evidence>
<keyword evidence="1" id="KW-0614">Plasmid</keyword>